<evidence type="ECO:0000313" key="2">
    <source>
        <dbReference type="Proteomes" id="UP000805649"/>
    </source>
</evidence>
<sequence>MSPAIFDSRRSASVSAGDHERRKSGSGFLFLNNRFKRYVLLFSLSLISECSPSFVCLFSPFGYTIELSRTRERYPSSPPFIFSSNHPCKWPASSRYPWPFLCWTLFAPLLQACEISTAMPALPAFSPTAANCMFRGLSSCQAPACL</sequence>
<keyword evidence="2" id="KW-1185">Reference proteome</keyword>
<proteinExistence type="predicted"/>
<protein>
    <submittedName>
        <fullName evidence="1">Uncharacterized protein</fullName>
    </submittedName>
</protein>
<organism evidence="1 2">
    <name type="scientific">Colletotrichum truncatum</name>
    <name type="common">Anthracnose fungus</name>
    <name type="synonym">Colletotrichum capsici</name>
    <dbReference type="NCBI Taxonomy" id="5467"/>
    <lineage>
        <taxon>Eukaryota</taxon>
        <taxon>Fungi</taxon>
        <taxon>Dikarya</taxon>
        <taxon>Ascomycota</taxon>
        <taxon>Pezizomycotina</taxon>
        <taxon>Sordariomycetes</taxon>
        <taxon>Hypocreomycetidae</taxon>
        <taxon>Glomerellales</taxon>
        <taxon>Glomerellaceae</taxon>
        <taxon>Colletotrichum</taxon>
        <taxon>Colletotrichum truncatum species complex</taxon>
    </lineage>
</organism>
<comment type="caution">
    <text evidence="1">The sequence shown here is derived from an EMBL/GenBank/DDBJ whole genome shotgun (WGS) entry which is preliminary data.</text>
</comment>
<name>A0ACC3YVM1_COLTU</name>
<reference evidence="1 2" key="1">
    <citation type="journal article" date="2020" name="Phytopathology">
        <title>Genome Sequence Resources of Colletotrichum truncatum, C. plurivorum, C. musicola, and C. sojae: Four Species Pathogenic to Soybean (Glycine max).</title>
        <authorList>
            <person name="Rogerio F."/>
            <person name="Boufleur T.R."/>
            <person name="Ciampi-Guillardi M."/>
            <person name="Sukno S.A."/>
            <person name="Thon M.R."/>
            <person name="Massola Junior N.S."/>
            <person name="Baroncelli R."/>
        </authorList>
    </citation>
    <scope>NUCLEOTIDE SEQUENCE [LARGE SCALE GENOMIC DNA]</scope>
    <source>
        <strain evidence="1 2">CMES1059</strain>
    </source>
</reference>
<dbReference type="Proteomes" id="UP000805649">
    <property type="component" value="Unassembled WGS sequence"/>
</dbReference>
<dbReference type="EMBL" id="VUJX02000005">
    <property type="protein sequence ID" value="KAL0935872.1"/>
    <property type="molecule type" value="Genomic_DNA"/>
</dbReference>
<evidence type="ECO:0000313" key="1">
    <source>
        <dbReference type="EMBL" id="KAL0935872.1"/>
    </source>
</evidence>
<accession>A0ACC3YVM1</accession>
<gene>
    <name evidence="1" type="ORF">CTRU02_208086</name>
</gene>